<reference evidence="1 2" key="1">
    <citation type="submission" date="2024-04" db="EMBL/GenBank/DDBJ databases">
        <title>Tritrichomonas musculus Genome.</title>
        <authorList>
            <person name="Alves-Ferreira E."/>
            <person name="Grigg M."/>
            <person name="Lorenzi H."/>
            <person name="Galac M."/>
        </authorList>
    </citation>
    <scope>NUCLEOTIDE SEQUENCE [LARGE SCALE GENOMIC DNA]</scope>
    <source>
        <strain evidence="1 2">EAF2021</strain>
    </source>
</reference>
<dbReference type="Gene3D" id="1.25.40.10">
    <property type="entry name" value="Tetratricopeptide repeat domain"/>
    <property type="match status" value="1"/>
</dbReference>
<dbReference type="PANTHER" id="PTHR43628">
    <property type="entry name" value="ACTIVATOR OF C KINASE PROTEIN 1-RELATED"/>
    <property type="match status" value="1"/>
</dbReference>
<dbReference type="Proteomes" id="UP001470230">
    <property type="component" value="Unassembled WGS sequence"/>
</dbReference>
<dbReference type="InterPro" id="IPR011990">
    <property type="entry name" value="TPR-like_helical_dom_sf"/>
</dbReference>
<dbReference type="InterPro" id="IPR006597">
    <property type="entry name" value="Sel1-like"/>
</dbReference>
<dbReference type="Pfam" id="PF08238">
    <property type="entry name" value="Sel1"/>
    <property type="match status" value="2"/>
</dbReference>
<evidence type="ECO:0000313" key="2">
    <source>
        <dbReference type="Proteomes" id="UP001470230"/>
    </source>
</evidence>
<dbReference type="PANTHER" id="PTHR43628:SF1">
    <property type="entry name" value="CHITIN SYNTHASE REGULATORY FACTOR 2-RELATED"/>
    <property type="match status" value="1"/>
</dbReference>
<proteinExistence type="predicted"/>
<dbReference type="SUPFAM" id="SSF81901">
    <property type="entry name" value="HCP-like"/>
    <property type="match status" value="1"/>
</dbReference>
<dbReference type="SMART" id="SM00671">
    <property type="entry name" value="SEL1"/>
    <property type="match status" value="2"/>
</dbReference>
<gene>
    <name evidence="1" type="ORF">M9Y10_045166</name>
</gene>
<dbReference type="InterPro" id="IPR052945">
    <property type="entry name" value="Mitotic_Regulator"/>
</dbReference>
<comment type="caution">
    <text evidence="1">The sequence shown here is derived from an EMBL/GenBank/DDBJ whole genome shotgun (WGS) entry which is preliminary data.</text>
</comment>
<name>A0ABR2JUH0_9EUKA</name>
<accession>A0ABR2JUH0</accession>
<organism evidence="1 2">
    <name type="scientific">Tritrichomonas musculus</name>
    <dbReference type="NCBI Taxonomy" id="1915356"/>
    <lineage>
        <taxon>Eukaryota</taxon>
        <taxon>Metamonada</taxon>
        <taxon>Parabasalia</taxon>
        <taxon>Tritrichomonadida</taxon>
        <taxon>Tritrichomonadidae</taxon>
        <taxon>Tritrichomonas</taxon>
    </lineage>
</organism>
<protein>
    <submittedName>
        <fullName evidence="1">Uncharacterized protein</fullName>
    </submittedName>
</protein>
<dbReference type="EMBL" id="JAPFFF010000009">
    <property type="protein sequence ID" value="KAK8882524.1"/>
    <property type="molecule type" value="Genomic_DNA"/>
</dbReference>
<evidence type="ECO:0000313" key="1">
    <source>
        <dbReference type="EMBL" id="KAK8882524.1"/>
    </source>
</evidence>
<sequence length="96" mass="11215">MNNSDAFFNLGILYTYGRGVPQDYEKARKYYEIEAKHNHYTAINGLGALYLFGFGVEKNYQKAKEYFELAAEQKIMVLHYVTWDSFICKLLALNKI</sequence>
<keyword evidence="2" id="KW-1185">Reference proteome</keyword>